<name>A0A0L0FGR7_9EUKA</name>
<dbReference type="GeneID" id="25912740"/>
<evidence type="ECO:0000259" key="2">
    <source>
        <dbReference type="Pfam" id="PF08232"/>
    </source>
</evidence>
<feature type="region of interest" description="Disordered" evidence="1">
    <location>
        <begin position="1"/>
        <end position="31"/>
    </location>
</feature>
<dbReference type="Proteomes" id="UP000054560">
    <property type="component" value="Unassembled WGS sequence"/>
</dbReference>
<organism evidence="3 4">
    <name type="scientific">Sphaeroforma arctica JP610</name>
    <dbReference type="NCBI Taxonomy" id="667725"/>
    <lineage>
        <taxon>Eukaryota</taxon>
        <taxon>Ichthyosporea</taxon>
        <taxon>Ichthyophonida</taxon>
        <taxon>Sphaeroforma</taxon>
    </lineage>
</organism>
<feature type="domain" description="Striatin N-terminal" evidence="2">
    <location>
        <begin position="65"/>
        <end position="92"/>
    </location>
</feature>
<keyword evidence="4" id="KW-1185">Reference proteome</keyword>
<evidence type="ECO:0000256" key="1">
    <source>
        <dbReference type="SAM" id="MobiDB-lite"/>
    </source>
</evidence>
<dbReference type="InterPro" id="IPR013258">
    <property type="entry name" value="Striatin_N"/>
</dbReference>
<accession>A0A0L0FGR7</accession>
<reference evidence="3 4" key="1">
    <citation type="submission" date="2011-02" db="EMBL/GenBank/DDBJ databases">
        <title>The Genome Sequence of Sphaeroforma arctica JP610.</title>
        <authorList>
            <consortium name="The Broad Institute Genome Sequencing Platform"/>
            <person name="Russ C."/>
            <person name="Cuomo C."/>
            <person name="Young S.K."/>
            <person name="Zeng Q."/>
            <person name="Gargeya S."/>
            <person name="Alvarado L."/>
            <person name="Berlin A."/>
            <person name="Chapman S.B."/>
            <person name="Chen Z."/>
            <person name="Freedman E."/>
            <person name="Gellesch M."/>
            <person name="Goldberg J."/>
            <person name="Griggs A."/>
            <person name="Gujja S."/>
            <person name="Heilman E."/>
            <person name="Heiman D."/>
            <person name="Howarth C."/>
            <person name="Mehta T."/>
            <person name="Neiman D."/>
            <person name="Pearson M."/>
            <person name="Roberts A."/>
            <person name="Saif S."/>
            <person name="Shea T."/>
            <person name="Shenoy N."/>
            <person name="Sisk P."/>
            <person name="Stolte C."/>
            <person name="Sykes S."/>
            <person name="White J."/>
            <person name="Yandava C."/>
            <person name="Burger G."/>
            <person name="Gray M.W."/>
            <person name="Holland P.W.H."/>
            <person name="King N."/>
            <person name="Lang F.B.F."/>
            <person name="Roger A.J."/>
            <person name="Ruiz-Trillo I."/>
            <person name="Haas B."/>
            <person name="Nusbaum C."/>
            <person name="Birren B."/>
        </authorList>
    </citation>
    <scope>NUCLEOTIDE SEQUENCE [LARGE SCALE GENOMIC DNA]</scope>
    <source>
        <strain evidence="3 4">JP610</strain>
    </source>
</reference>
<feature type="compositionally biased region" description="Polar residues" evidence="1">
    <location>
        <begin position="18"/>
        <end position="30"/>
    </location>
</feature>
<evidence type="ECO:0000313" key="4">
    <source>
        <dbReference type="Proteomes" id="UP000054560"/>
    </source>
</evidence>
<dbReference type="EMBL" id="KQ243758">
    <property type="protein sequence ID" value="KNC75238.1"/>
    <property type="molecule type" value="Genomic_DNA"/>
</dbReference>
<dbReference type="RefSeq" id="XP_014149140.1">
    <property type="nucleotide sequence ID" value="XM_014293665.1"/>
</dbReference>
<dbReference type="OrthoDB" id="727118at2759"/>
<dbReference type="AlphaFoldDB" id="A0A0L0FGR7"/>
<evidence type="ECO:0000313" key="3">
    <source>
        <dbReference type="EMBL" id="KNC75238.1"/>
    </source>
</evidence>
<sequence length="106" mass="11637">MQSEEALPPSAYRDKLKSGSQLISTDSTGLSEKDGAFMNARAVKGESFTDNESIETVKDSSAPYTVPGVLSFLQTEWIDHERQKALWAVERAGYKVGLQWPKITAG</sequence>
<gene>
    <name evidence="3" type="ORF">SARC_12236</name>
</gene>
<protein>
    <recommendedName>
        <fullName evidence="2">Striatin N-terminal domain-containing protein</fullName>
    </recommendedName>
</protein>
<feature type="non-terminal residue" evidence="3">
    <location>
        <position position="106"/>
    </location>
</feature>
<proteinExistence type="predicted"/>
<dbReference type="Pfam" id="PF08232">
    <property type="entry name" value="Striatin"/>
    <property type="match status" value="1"/>
</dbReference>